<comment type="caution">
    <text evidence="3">The sequence shown here is derived from an EMBL/GenBank/DDBJ whole genome shotgun (WGS) entry which is preliminary data.</text>
</comment>
<feature type="compositionally biased region" description="Basic and acidic residues" evidence="1">
    <location>
        <begin position="1"/>
        <end position="30"/>
    </location>
</feature>
<dbReference type="AlphaFoldDB" id="A0A813ITF6"/>
<dbReference type="InterPro" id="IPR039876">
    <property type="entry name" value="HAP28"/>
</dbReference>
<protein>
    <recommendedName>
        <fullName evidence="2">Casein kinase substrate phosphoprotein PP28 domain-containing protein</fullName>
    </recommendedName>
</protein>
<dbReference type="Proteomes" id="UP000626109">
    <property type="component" value="Unassembled WGS sequence"/>
</dbReference>
<evidence type="ECO:0000313" key="3">
    <source>
        <dbReference type="EMBL" id="CAE8657570.1"/>
    </source>
</evidence>
<dbReference type="InterPro" id="IPR019380">
    <property type="entry name" value="Casein_kinase_sb_PP28"/>
</dbReference>
<feature type="compositionally biased region" description="Basic and acidic residues" evidence="1">
    <location>
        <begin position="38"/>
        <end position="52"/>
    </location>
</feature>
<feature type="compositionally biased region" description="Acidic residues" evidence="1">
    <location>
        <begin position="171"/>
        <end position="182"/>
    </location>
</feature>
<name>A0A813ITF6_POLGL</name>
<reference evidence="3" key="1">
    <citation type="submission" date="2021-02" db="EMBL/GenBank/DDBJ databases">
        <authorList>
            <person name="Dougan E. K."/>
            <person name="Rhodes N."/>
            <person name="Thang M."/>
            <person name="Chan C."/>
        </authorList>
    </citation>
    <scope>NUCLEOTIDE SEQUENCE</scope>
</reference>
<evidence type="ECO:0000256" key="1">
    <source>
        <dbReference type="SAM" id="MobiDB-lite"/>
    </source>
</evidence>
<dbReference type="PANTHER" id="PTHR22055">
    <property type="entry name" value="28 KDA HEAT- AND ACID-STABLE PHOSPHOPROTEIN PDGF-ASSOCIATED PROTEIN"/>
    <property type="match status" value="1"/>
</dbReference>
<feature type="domain" description="Casein kinase substrate phosphoprotein PP28" evidence="2">
    <location>
        <begin position="70"/>
        <end position="131"/>
    </location>
</feature>
<proteinExistence type="predicted"/>
<evidence type="ECO:0000313" key="4">
    <source>
        <dbReference type="Proteomes" id="UP000626109"/>
    </source>
</evidence>
<feature type="non-terminal residue" evidence="3">
    <location>
        <position position="225"/>
    </location>
</feature>
<dbReference type="EMBL" id="CAJNNW010015309">
    <property type="protein sequence ID" value="CAE8657570.1"/>
    <property type="molecule type" value="Genomic_DNA"/>
</dbReference>
<feature type="region of interest" description="Disordered" evidence="1">
    <location>
        <begin position="157"/>
        <end position="189"/>
    </location>
</feature>
<organism evidence="3 4">
    <name type="scientific">Polarella glacialis</name>
    <name type="common">Dinoflagellate</name>
    <dbReference type="NCBI Taxonomy" id="89957"/>
    <lineage>
        <taxon>Eukaryota</taxon>
        <taxon>Sar</taxon>
        <taxon>Alveolata</taxon>
        <taxon>Dinophyceae</taxon>
        <taxon>Suessiales</taxon>
        <taxon>Suessiaceae</taxon>
        <taxon>Polarella</taxon>
    </lineage>
</organism>
<sequence length="225" mass="24836">EESRYDQARTARAEGRKPDDPEDSKPKKEDEGEESAEEEKPAPKKVAEKKPAEGGYPATANPNAGGVKHVDHVGVELSRKQREELEKAAARRRYEQLHKEGKTDEAKADLARLAEVKQRRAEEKQKKDEKEALAKVEVVDAKLIGKNALIGELKAAMAAGNRKKGDKKGEFDEDANSGDEDDASKAKEVKEVYMASEAKIKEEGSRFKATNGTIEACRAAEDDFM</sequence>
<evidence type="ECO:0000259" key="2">
    <source>
        <dbReference type="Pfam" id="PF10252"/>
    </source>
</evidence>
<dbReference type="Pfam" id="PF10252">
    <property type="entry name" value="PP28"/>
    <property type="match status" value="1"/>
</dbReference>
<accession>A0A813ITF6</accession>
<feature type="compositionally biased region" description="Basic and acidic residues" evidence="1">
    <location>
        <begin position="68"/>
        <end position="108"/>
    </location>
</feature>
<feature type="region of interest" description="Disordered" evidence="1">
    <location>
        <begin position="1"/>
        <end position="108"/>
    </location>
</feature>
<gene>
    <name evidence="3" type="ORF">PGLA2088_LOCUS12886</name>
</gene>